<sequence length="219" mass="24306">MPATVHAMFAVPFSTAVHPAADALNAELRKLILDLETTAESQRNPAPVMHIPAGLYESDFTFFARKERAVQQLRDFCWASLGELIQALTGRSAAQMAQMRILSHTWFHVTRDGGWFGHHNHPMASWSGVYCVDDGRPNPAVPENGVLTFPNPLQAANVFLDPGNVPMEPPYSHGNYAQRLQPGQLVMFPSWLSHFVTPYRGDGTRITVAFNCWFSQATG</sequence>
<gene>
    <name evidence="1" type="ORF">GCM10007067_14220</name>
</gene>
<dbReference type="Gene3D" id="2.60.120.620">
    <property type="entry name" value="q2cbj1_9rhob like domain"/>
    <property type="match status" value="1"/>
</dbReference>
<reference evidence="1" key="2">
    <citation type="submission" date="2020-09" db="EMBL/GenBank/DDBJ databases">
        <authorList>
            <person name="Sun Q."/>
            <person name="Kim S."/>
        </authorList>
    </citation>
    <scope>NUCLEOTIDE SEQUENCE</scope>
    <source>
        <strain evidence="1">KCTC 23077</strain>
    </source>
</reference>
<evidence type="ECO:0008006" key="3">
    <source>
        <dbReference type="Google" id="ProtNLM"/>
    </source>
</evidence>
<evidence type="ECO:0000313" key="1">
    <source>
        <dbReference type="EMBL" id="GHA77840.1"/>
    </source>
</evidence>
<protein>
    <recommendedName>
        <fullName evidence="3">2OG-Fe(II) oxygenase</fullName>
    </recommendedName>
</protein>
<dbReference type="AlphaFoldDB" id="A0A918W7L9"/>
<name>A0A918W7L9_9GAMM</name>
<accession>A0A918W7L9</accession>
<dbReference type="InterPro" id="IPR012668">
    <property type="entry name" value="CHP02466"/>
</dbReference>
<proteinExistence type="predicted"/>
<keyword evidence="2" id="KW-1185">Reference proteome</keyword>
<dbReference type="Proteomes" id="UP000646426">
    <property type="component" value="Unassembled WGS sequence"/>
</dbReference>
<evidence type="ECO:0000313" key="2">
    <source>
        <dbReference type="Proteomes" id="UP000646426"/>
    </source>
</evidence>
<reference evidence="1" key="1">
    <citation type="journal article" date="2014" name="Int. J. Syst. Evol. Microbiol.">
        <title>Complete genome sequence of Corynebacterium casei LMG S-19264T (=DSM 44701T), isolated from a smear-ripened cheese.</title>
        <authorList>
            <consortium name="US DOE Joint Genome Institute (JGI-PGF)"/>
            <person name="Walter F."/>
            <person name="Albersmeier A."/>
            <person name="Kalinowski J."/>
            <person name="Ruckert C."/>
        </authorList>
    </citation>
    <scope>NUCLEOTIDE SEQUENCE</scope>
    <source>
        <strain evidence="1">KCTC 23077</strain>
    </source>
</reference>
<organism evidence="1 2">
    <name type="scientific">Cognatilysobacter bugurensis</name>
    <dbReference type="NCBI Taxonomy" id="543356"/>
    <lineage>
        <taxon>Bacteria</taxon>
        <taxon>Pseudomonadati</taxon>
        <taxon>Pseudomonadota</taxon>
        <taxon>Gammaproteobacteria</taxon>
        <taxon>Lysobacterales</taxon>
        <taxon>Lysobacteraceae</taxon>
        <taxon>Cognatilysobacter</taxon>
    </lineage>
</organism>
<dbReference type="EMBL" id="BMYD01000001">
    <property type="protein sequence ID" value="GHA77840.1"/>
    <property type="molecule type" value="Genomic_DNA"/>
</dbReference>
<comment type="caution">
    <text evidence="1">The sequence shown here is derived from an EMBL/GenBank/DDBJ whole genome shotgun (WGS) entry which is preliminary data.</text>
</comment>
<dbReference type="Pfam" id="PF13759">
    <property type="entry name" value="2OG-FeII_Oxy_5"/>
    <property type="match status" value="1"/>
</dbReference>